<keyword evidence="1" id="KW-0346">Stress response</keyword>
<dbReference type="KEGG" id="hdn:Hden_3086"/>
<proteinExistence type="predicted"/>
<accession>D8JW02</accession>
<dbReference type="RefSeq" id="WP_013217040.1">
    <property type="nucleotide sequence ID" value="NC_014313.1"/>
</dbReference>
<dbReference type="OrthoDB" id="7932606at2"/>
<dbReference type="InterPro" id="IPR036869">
    <property type="entry name" value="J_dom_sf"/>
</dbReference>
<sequence>MRIRTPLPSNFEALLADFFNDADAPSEAPPPSHRFSISSLEAAWDVAAQARATPQREDLDRDTRRTAYRNESESTLTAALDPQKILSELGLHSDATEHEIAILRREFALRNHPDRVPSDLREIATQRMMIANDLMDRHLARQRRSNG</sequence>
<protein>
    <submittedName>
        <fullName evidence="1">Heat shock protein DnaJ domain protein</fullName>
    </submittedName>
</protein>
<keyword evidence="2" id="KW-1185">Reference proteome</keyword>
<dbReference type="EMBL" id="CP002083">
    <property type="protein sequence ID" value="ADJ24881.1"/>
    <property type="molecule type" value="Genomic_DNA"/>
</dbReference>
<evidence type="ECO:0000313" key="2">
    <source>
        <dbReference type="Proteomes" id="UP000002033"/>
    </source>
</evidence>
<dbReference type="HOGENOM" id="CLU_1784255_0_0_5"/>
<dbReference type="SUPFAM" id="SSF46565">
    <property type="entry name" value="Chaperone J-domain"/>
    <property type="match status" value="1"/>
</dbReference>
<gene>
    <name evidence="1" type="ordered locus">Hden_3086</name>
</gene>
<evidence type="ECO:0000313" key="1">
    <source>
        <dbReference type="EMBL" id="ADJ24881.1"/>
    </source>
</evidence>
<dbReference type="STRING" id="582899.Hden_3086"/>
<reference evidence="2" key="1">
    <citation type="journal article" date="2011" name="J. Bacteriol.">
        <title>Genome sequences of eight morphologically diverse alphaproteobacteria.</title>
        <authorList>
            <consortium name="US DOE Joint Genome Institute"/>
            <person name="Brown P.J."/>
            <person name="Kysela D.T."/>
            <person name="Buechlein A."/>
            <person name="Hemmerich C."/>
            <person name="Brun Y.V."/>
        </authorList>
    </citation>
    <scope>NUCLEOTIDE SEQUENCE [LARGE SCALE GENOMIC DNA]</scope>
    <source>
        <strain evidence="2">ATCC 51888 / DSM 1869 / NCIB 11706 / TK 0415</strain>
    </source>
</reference>
<dbReference type="Proteomes" id="UP000002033">
    <property type="component" value="Chromosome"/>
</dbReference>
<organism evidence="1 2">
    <name type="scientific">Hyphomicrobium denitrificans (strain ATCC 51888 / DSM 1869 / NCIMB 11706 / TK 0415)</name>
    <dbReference type="NCBI Taxonomy" id="582899"/>
    <lineage>
        <taxon>Bacteria</taxon>
        <taxon>Pseudomonadati</taxon>
        <taxon>Pseudomonadota</taxon>
        <taxon>Alphaproteobacteria</taxon>
        <taxon>Hyphomicrobiales</taxon>
        <taxon>Hyphomicrobiaceae</taxon>
        <taxon>Hyphomicrobium</taxon>
    </lineage>
</organism>
<dbReference type="AlphaFoldDB" id="D8JW02"/>
<name>D8JW02_HYPDA</name>